<dbReference type="AlphaFoldDB" id="A0A1G8HJS1"/>
<gene>
    <name evidence="1" type="ORF">SAMN05660652_02821</name>
</gene>
<dbReference type="PROSITE" id="PS51257">
    <property type="entry name" value="PROKAR_LIPOPROTEIN"/>
    <property type="match status" value="1"/>
</dbReference>
<accession>A0A1G8HJS1</accession>
<evidence type="ECO:0008006" key="3">
    <source>
        <dbReference type="Google" id="ProtNLM"/>
    </source>
</evidence>
<reference evidence="1 2" key="1">
    <citation type="submission" date="2016-10" db="EMBL/GenBank/DDBJ databases">
        <authorList>
            <person name="de Groot N.N."/>
        </authorList>
    </citation>
    <scope>NUCLEOTIDE SEQUENCE [LARGE SCALE GENOMIC DNA]</scope>
    <source>
        <strain evidence="1 2">DSM 5885</strain>
    </source>
</reference>
<dbReference type="Proteomes" id="UP000198607">
    <property type="component" value="Unassembled WGS sequence"/>
</dbReference>
<name>A0A1G8HJS1_9RHOO</name>
<dbReference type="STRING" id="83767.SAMN05660652_02821"/>
<proteinExistence type="predicted"/>
<dbReference type="OrthoDB" id="5866325at2"/>
<protein>
    <recommendedName>
        <fullName evidence="3">Lipoprotein</fullName>
    </recommendedName>
</protein>
<keyword evidence="2" id="KW-1185">Reference proteome</keyword>
<evidence type="ECO:0000313" key="2">
    <source>
        <dbReference type="Proteomes" id="UP000198607"/>
    </source>
</evidence>
<evidence type="ECO:0000313" key="1">
    <source>
        <dbReference type="EMBL" id="SDI06883.1"/>
    </source>
</evidence>
<organism evidence="1 2">
    <name type="scientific">Propionivibrio dicarboxylicus</name>
    <dbReference type="NCBI Taxonomy" id="83767"/>
    <lineage>
        <taxon>Bacteria</taxon>
        <taxon>Pseudomonadati</taxon>
        <taxon>Pseudomonadota</taxon>
        <taxon>Betaproteobacteria</taxon>
        <taxon>Rhodocyclales</taxon>
        <taxon>Rhodocyclaceae</taxon>
        <taxon>Propionivibrio</taxon>
    </lineage>
</organism>
<dbReference type="RefSeq" id="WP_091938546.1">
    <property type="nucleotide sequence ID" value="NZ_FNCY01000012.1"/>
</dbReference>
<dbReference type="EMBL" id="FNCY01000012">
    <property type="protein sequence ID" value="SDI06883.1"/>
    <property type="molecule type" value="Genomic_DNA"/>
</dbReference>
<sequence length="238" mass="26758">MFRHRAFPLVLVTLLTSCATRVGSDGQRETHFDARYLAKSEVDRVIDTHRTELVAGLRRIAEKLYRRNPREWRKAGQASLDAALARLFSGRFDFPELEGRHEGAAALFAFSPDYTGDRVLALMSGLLGMVYATFEYKQEFFMLDDLSEQKLYNCARNMEIAIWKLASSRDGTGELLLLSNELDSTQPNLSFEREFGRLIGLLDTLSKVMADKHGRSVTRLTQSVAAAVFLPVGALGFK</sequence>